<dbReference type="RefSeq" id="WP_188792770.1">
    <property type="nucleotide sequence ID" value="NZ_BMJA01000001.1"/>
</dbReference>
<dbReference type="Gene3D" id="3.90.550.10">
    <property type="entry name" value="Spore Coat Polysaccharide Biosynthesis Protein SpsA, Chain A"/>
    <property type="match status" value="1"/>
</dbReference>
<feature type="domain" description="Glycosyltransferase 2-like" evidence="1">
    <location>
        <begin position="4"/>
        <end position="113"/>
    </location>
</feature>
<evidence type="ECO:0000313" key="2">
    <source>
        <dbReference type="EMBL" id="GGA20651.1"/>
    </source>
</evidence>
<proteinExistence type="predicted"/>
<dbReference type="EMBL" id="BMJA01000001">
    <property type="protein sequence ID" value="GGA20651.1"/>
    <property type="molecule type" value="Genomic_DNA"/>
</dbReference>
<dbReference type="InterPro" id="IPR050834">
    <property type="entry name" value="Glycosyltransf_2"/>
</dbReference>
<name>A0ABQ1FL39_9GAMM</name>
<organism evidence="2 3">
    <name type="scientific">Dyella nitratireducens</name>
    <dbReference type="NCBI Taxonomy" id="1849580"/>
    <lineage>
        <taxon>Bacteria</taxon>
        <taxon>Pseudomonadati</taxon>
        <taxon>Pseudomonadota</taxon>
        <taxon>Gammaproteobacteria</taxon>
        <taxon>Lysobacterales</taxon>
        <taxon>Rhodanobacteraceae</taxon>
        <taxon>Dyella</taxon>
    </lineage>
</organism>
<accession>A0ABQ1FL39</accession>
<keyword evidence="3" id="KW-1185">Reference proteome</keyword>
<dbReference type="Proteomes" id="UP000620046">
    <property type="component" value="Unassembled WGS sequence"/>
</dbReference>
<gene>
    <name evidence="2" type="ORF">GCM10010981_05920</name>
</gene>
<dbReference type="PANTHER" id="PTHR43685:SF2">
    <property type="entry name" value="GLYCOSYLTRANSFERASE 2-LIKE DOMAIN-CONTAINING PROTEIN"/>
    <property type="match status" value="1"/>
</dbReference>
<dbReference type="PANTHER" id="PTHR43685">
    <property type="entry name" value="GLYCOSYLTRANSFERASE"/>
    <property type="match status" value="1"/>
</dbReference>
<protein>
    <recommendedName>
        <fullName evidence="1">Glycosyltransferase 2-like domain-containing protein</fullName>
    </recommendedName>
</protein>
<dbReference type="Pfam" id="PF00535">
    <property type="entry name" value="Glycos_transf_2"/>
    <property type="match status" value="1"/>
</dbReference>
<evidence type="ECO:0000259" key="1">
    <source>
        <dbReference type="Pfam" id="PF00535"/>
    </source>
</evidence>
<dbReference type="InterPro" id="IPR029044">
    <property type="entry name" value="Nucleotide-diphossugar_trans"/>
</dbReference>
<comment type="caution">
    <text evidence="2">The sequence shown here is derived from an EMBL/GenBank/DDBJ whole genome shotgun (WGS) entry which is preliminary data.</text>
</comment>
<dbReference type="SUPFAM" id="SSF53448">
    <property type="entry name" value="Nucleotide-diphospho-sugar transferases"/>
    <property type="match status" value="1"/>
</dbReference>
<sequence>MKYSIVIPTYNMSPFLAASLQSVSKAVKGHEAVLEVVIVDDASTDDTSKVLAAFQRGSGFAVHVLTHTVNRGSSAAKNTGIRHAQGDYVLLLDADNIVGENIFDRLDEEAVANPETDVFVLGMSLIDGHGAPAGVFYRDVVQVDVAANLLPKSIPLLQDNFMDNFSLVRRSVLLDNPFDENFDYLEDWDLWIRLNWIRQARFQFIPDLLGGYRIMDDSKTRQLKKNDAKNKRQLIRLYSKMLLSSEPMGLSPHWVQQVTQHVRQLCSSLI</sequence>
<dbReference type="InterPro" id="IPR001173">
    <property type="entry name" value="Glyco_trans_2-like"/>
</dbReference>
<evidence type="ECO:0000313" key="3">
    <source>
        <dbReference type="Proteomes" id="UP000620046"/>
    </source>
</evidence>
<reference evidence="3" key="1">
    <citation type="journal article" date="2019" name="Int. J. Syst. Evol. Microbiol.">
        <title>The Global Catalogue of Microorganisms (GCM) 10K type strain sequencing project: providing services to taxonomists for standard genome sequencing and annotation.</title>
        <authorList>
            <consortium name="The Broad Institute Genomics Platform"/>
            <consortium name="The Broad Institute Genome Sequencing Center for Infectious Disease"/>
            <person name="Wu L."/>
            <person name="Ma J."/>
        </authorList>
    </citation>
    <scope>NUCLEOTIDE SEQUENCE [LARGE SCALE GENOMIC DNA]</scope>
    <source>
        <strain evidence="3">CGMCC 1.15439</strain>
    </source>
</reference>